<sequence>MTMADREARMLDAIYRVYGLPALWTPAGAGPVTTPVVRYQTQDDVAGLGQSEILMRSEVLFWRASDQQRPTDAGQGDLVEVTRPSGALSSYRVLSDPRLEPEGLEWRCVVQLLTV</sequence>
<organism evidence="1 2">
    <name type="scientific">Brevundimonas mediterranea</name>
    <dbReference type="NCBI Taxonomy" id="74329"/>
    <lineage>
        <taxon>Bacteria</taxon>
        <taxon>Pseudomonadati</taxon>
        <taxon>Pseudomonadota</taxon>
        <taxon>Alphaproteobacteria</taxon>
        <taxon>Caulobacterales</taxon>
        <taxon>Caulobacteraceae</taxon>
        <taxon>Brevundimonas</taxon>
    </lineage>
</organism>
<name>A0A7Z9C6T0_9CAUL</name>
<comment type="caution">
    <text evidence="1">The sequence shown here is derived from an EMBL/GenBank/DDBJ whole genome shotgun (WGS) entry which is preliminary data.</text>
</comment>
<reference evidence="1 2" key="1">
    <citation type="submission" date="2018-11" db="EMBL/GenBank/DDBJ databases">
        <authorList>
            <person name="Peiro R."/>
            <person name="Begona"/>
            <person name="Cbmso G."/>
            <person name="Lopez M."/>
            <person name="Gonzalez S."/>
            <person name="Sacristan E."/>
            <person name="Castillo E."/>
        </authorList>
    </citation>
    <scope>NUCLEOTIDE SEQUENCE [LARGE SCALE GENOMIC DNA]</scope>
    <source>
        <strain evidence="1">Brev_genome</strain>
    </source>
</reference>
<accession>A0A7Z9C6T0</accession>
<dbReference type="InterPro" id="IPR008018">
    <property type="entry name" value="Phage_tail_attach_FII"/>
</dbReference>
<dbReference type="Proteomes" id="UP000289220">
    <property type="component" value="Unassembled WGS sequence"/>
</dbReference>
<dbReference type="RefSeq" id="WP_154725468.1">
    <property type="nucleotide sequence ID" value="NZ_UXHF01000006.1"/>
</dbReference>
<gene>
    <name evidence="1" type="ORF">BREV_BREV_00504</name>
</gene>
<protein>
    <recommendedName>
        <fullName evidence="3">Head-tail adaptor protein</fullName>
    </recommendedName>
</protein>
<evidence type="ECO:0008006" key="3">
    <source>
        <dbReference type="Google" id="ProtNLM"/>
    </source>
</evidence>
<keyword evidence="2" id="KW-1185">Reference proteome</keyword>
<evidence type="ECO:0000313" key="1">
    <source>
        <dbReference type="EMBL" id="VDC51435.1"/>
    </source>
</evidence>
<dbReference type="Pfam" id="PF05354">
    <property type="entry name" value="Phage_attach"/>
    <property type="match status" value="1"/>
</dbReference>
<dbReference type="GO" id="GO:0019068">
    <property type="term" value="P:virion assembly"/>
    <property type="evidence" value="ECO:0007669"/>
    <property type="project" value="InterPro"/>
</dbReference>
<dbReference type="AlphaFoldDB" id="A0A7Z9C6T0"/>
<proteinExistence type="predicted"/>
<dbReference type="EMBL" id="UXHF01000006">
    <property type="protein sequence ID" value="VDC51435.1"/>
    <property type="molecule type" value="Genomic_DNA"/>
</dbReference>
<evidence type="ECO:0000313" key="2">
    <source>
        <dbReference type="Proteomes" id="UP000289220"/>
    </source>
</evidence>